<sequence length="106" mass="12357">MEGGGEYHDEEKEKAAKRLEAMVAILMARSEVEVVARKEMIKKRDKSEKTLDKMIEELVLQEKKQREEQEALSQRANPFHHFREHSFATRFADVVDSRGFDGGYDE</sequence>
<proteinExistence type="predicted"/>
<evidence type="ECO:0000313" key="3">
    <source>
        <dbReference type="Proteomes" id="UP000094819"/>
    </source>
</evidence>
<dbReference type="Proteomes" id="UP000094819">
    <property type="component" value="Unassembled WGS sequence"/>
</dbReference>
<keyword evidence="3" id="KW-1185">Reference proteome</keyword>
<protein>
    <submittedName>
        <fullName evidence="2">Uncharacterized protein</fullName>
    </submittedName>
</protein>
<reference evidence="2 3" key="1">
    <citation type="submission" date="2016-06" db="EMBL/GenBank/DDBJ databases">
        <title>Evolution of pathogenesis and genome organization in the Tremellales.</title>
        <authorList>
            <person name="Cuomo C."/>
            <person name="Litvintseva A."/>
            <person name="Heitman J."/>
            <person name="Chen Y."/>
            <person name="Sun S."/>
            <person name="Springer D."/>
            <person name="Dromer F."/>
            <person name="Young S."/>
            <person name="Zeng Q."/>
            <person name="Chapman S."/>
            <person name="Gujja S."/>
            <person name="Saif S."/>
            <person name="Birren B."/>
        </authorList>
    </citation>
    <scope>NUCLEOTIDE SEQUENCE [LARGE SCALE GENOMIC DNA]</scope>
    <source>
        <strain evidence="2 3">CBS 7118</strain>
    </source>
</reference>
<dbReference type="GeneID" id="30195981"/>
<feature type="coiled-coil region" evidence="1">
    <location>
        <begin position="37"/>
        <end position="75"/>
    </location>
</feature>
<evidence type="ECO:0000313" key="2">
    <source>
        <dbReference type="EMBL" id="ODN88497.1"/>
    </source>
</evidence>
<gene>
    <name evidence="2" type="ORF">L198_06769</name>
</gene>
<keyword evidence="1" id="KW-0175">Coiled coil</keyword>
<organism evidence="2 3">
    <name type="scientific">Cryptococcus wingfieldii CBS 7118</name>
    <dbReference type="NCBI Taxonomy" id="1295528"/>
    <lineage>
        <taxon>Eukaryota</taxon>
        <taxon>Fungi</taxon>
        <taxon>Dikarya</taxon>
        <taxon>Basidiomycota</taxon>
        <taxon>Agaricomycotina</taxon>
        <taxon>Tremellomycetes</taxon>
        <taxon>Tremellales</taxon>
        <taxon>Cryptococcaceae</taxon>
        <taxon>Cryptococcus</taxon>
    </lineage>
</organism>
<accession>A0A1E3IIR5</accession>
<evidence type="ECO:0000256" key="1">
    <source>
        <dbReference type="SAM" id="Coils"/>
    </source>
</evidence>
<name>A0A1E3IIR5_9TREE</name>
<dbReference type="AlphaFoldDB" id="A0A1E3IIR5"/>
<dbReference type="EMBL" id="AWGH01000025">
    <property type="protein sequence ID" value="ODN88497.1"/>
    <property type="molecule type" value="Genomic_DNA"/>
</dbReference>
<comment type="caution">
    <text evidence="2">The sequence shown here is derived from an EMBL/GenBank/DDBJ whole genome shotgun (WGS) entry which is preliminary data.</text>
</comment>
<dbReference type="RefSeq" id="XP_019029306.1">
    <property type="nucleotide sequence ID" value="XM_019178823.1"/>
</dbReference>